<name>A0A9D4XKA4_PEA</name>
<evidence type="ECO:0000256" key="4">
    <source>
        <dbReference type="RuleBase" id="RU367047"/>
    </source>
</evidence>
<dbReference type="InterPro" id="IPR024746">
    <property type="entry name" value="Glyco_hydro_100"/>
</dbReference>
<dbReference type="Pfam" id="PF12899">
    <property type="entry name" value="Glyco_hydro_100"/>
    <property type="match status" value="1"/>
</dbReference>
<keyword evidence="6" id="KW-1185">Reference proteome</keyword>
<reference evidence="5 6" key="1">
    <citation type="journal article" date="2022" name="Nat. Genet.">
        <title>Improved pea reference genome and pan-genome highlight genomic features and evolutionary characteristics.</title>
        <authorList>
            <person name="Yang T."/>
            <person name="Liu R."/>
            <person name="Luo Y."/>
            <person name="Hu S."/>
            <person name="Wang D."/>
            <person name="Wang C."/>
            <person name="Pandey M.K."/>
            <person name="Ge S."/>
            <person name="Xu Q."/>
            <person name="Li N."/>
            <person name="Li G."/>
            <person name="Huang Y."/>
            <person name="Saxena R.K."/>
            <person name="Ji Y."/>
            <person name="Li M."/>
            <person name="Yan X."/>
            <person name="He Y."/>
            <person name="Liu Y."/>
            <person name="Wang X."/>
            <person name="Xiang C."/>
            <person name="Varshney R.K."/>
            <person name="Ding H."/>
            <person name="Gao S."/>
            <person name="Zong X."/>
        </authorList>
    </citation>
    <scope>NUCLEOTIDE SEQUENCE [LARGE SCALE GENOMIC DNA]</scope>
    <source>
        <strain evidence="5 6">cv. Zhongwan 6</strain>
    </source>
</reference>
<comment type="caution">
    <text evidence="5">The sequence shown here is derived from an EMBL/GenBank/DDBJ whole genome shotgun (WGS) entry which is preliminary data.</text>
</comment>
<dbReference type="GO" id="GO:0005987">
    <property type="term" value="P:sucrose catabolic process"/>
    <property type="evidence" value="ECO:0007669"/>
    <property type="project" value="TreeGrafter"/>
</dbReference>
<dbReference type="InterPro" id="IPR008928">
    <property type="entry name" value="6-hairpin_glycosidase_sf"/>
</dbReference>
<dbReference type="EMBL" id="JAMSHJ010000004">
    <property type="protein sequence ID" value="KAI5420460.1"/>
    <property type="molecule type" value="Genomic_DNA"/>
</dbReference>
<dbReference type="Gramene" id="Psat04G0430900-T1">
    <property type="protein sequence ID" value="KAI5420460.1"/>
    <property type="gene ID" value="KIW84_044309"/>
</dbReference>
<keyword evidence="1 4" id="KW-0378">Hydrolase</keyword>
<dbReference type="PANTHER" id="PTHR31916:SF40">
    <property type="entry name" value="ALKALINE_NEUTRAL INVERTASE B-RELATED"/>
    <property type="match status" value="1"/>
</dbReference>
<organism evidence="5 6">
    <name type="scientific">Pisum sativum</name>
    <name type="common">Garden pea</name>
    <name type="synonym">Lathyrus oleraceus</name>
    <dbReference type="NCBI Taxonomy" id="3888"/>
    <lineage>
        <taxon>Eukaryota</taxon>
        <taxon>Viridiplantae</taxon>
        <taxon>Streptophyta</taxon>
        <taxon>Embryophyta</taxon>
        <taxon>Tracheophyta</taxon>
        <taxon>Spermatophyta</taxon>
        <taxon>Magnoliopsida</taxon>
        <taxon>eudicotyledons</taxon>
        <taxon>Gunneridae</taxon>
        <taxon>Pentapetalae</taxon>
        <taxon>rosids</taxon>
        <taxon>fabids</taxon>
        <taxon>Fabales</taxon>
        <taxon>Fabaceae</taxon>
        <taxon>Papilionoideae</taxon>
        <taxon>50 kb inversion clade</taxon>
        <taxon>NPAAA clade</taxon>
        <taxon>Hologalegina</taxon>
        <taxon>IRL clade</taxon>
        <taxon>Fabeae</taxon>
        <taxon>Lathyrus</taxon>
    </lineage>
</organism>
<proteinExistence type="inferred from homology"/>
<dbReference type="GO" id="GO:0033926">
    <property type="term" value="F:endo-alpha-N-acetylgalactosaminidase activity"/>
    <property type="evidence" value="ECO:0007669"/>
    <property type="project" value="UniProtKB-UniRule"/>
</dbReference>
<gene>
    <name evidence="5" type="ORF">KIW84_044309</name>
</gene>
<keyword evidence="2 4" id="KW-0119">Carbohydrate metabolism</keyword>
<evidence type="ECO:0000256" key="1">
    <source>
        <dbReference type="ARBA" id="ARBA00022801"/>
    </source>
</evidence>
<accession>A0A9D4XKA4</accession>
<dbReference type="SUPFAM" id="SSF48208">
    <property type="entry name" value="Six-hairpin glycosidases"/>
    <property type="match status" value="1"/>
</dbReference>
<evidence type="ECO:0000256" key="3">
    <source>
        <dbReference type="ARBA" id="ARBA00023295"/>
    </source>
</evidence>
<keyword evidence="3 4" id="KW-0326">Glycosidase</keyword>
<comment type="catalytic activity">
    <reaction evidence="4">
        <text>Hydrolysis of terminal non-reducing beta-D-fructofuranoside residues in beta-D-fructofuranosides.</text>
        <dbReference type="EC" id="3.2.1.26"/>
    </reaction>
</comment>
<evidence type="ECO:0000256" key="2">
    <source>
        <dbReference type="ARBA" id="ARBA00023277"/>
    </source>
</evidence>
<sequence>MSSLTSIDLSHHNSNGNLKSLDTLCPVAEIGEIDFSKVLDKPRTLNIERQRSCDERSMSELSIGFSPRQLFAKPDMFSRFGDHLDSPMQKSGLNTPRSLILDSNSIFPEAWEALRRSLVHFRGEPVGTIAAMEDSDEKLNYDQVFVRDFVPSALAFLMHGEPDIVKNFLLKTLRLQSWEKKIDRFQLAEGVMPASFKVFHDPVRNRETLIADFCESAIGRVAPVDSGFWWIILLRAYTKSTGQNWSFKYKPTK</sequence>
<comment type="similarity">
    <text evidence="4">Belongs to the glycosyl hydrolase 100 family.</text>
</comment>
<comment type="function">
    <text evidence="4">Invertase that cleaves sucrose into glucose and fructose.</text>
</comment>
<dbReference type="Proteomes" id="UP001058974">
    <property type="component" value="Chromosome 4"/>
</dbReference>
<evidence type="ECO:0000313" key="6">
    <source>
        <dbReference type="Proteomes" id="UP001058974"/>
    </source>
</evidence>
<evidence type="ECO:0000313" key="5">
    <source>
        <dbReference type="EMBL" id="KAI5420460.1"/>
    </source>
</evidence>
<dbReference type="PANTHER" id="PTHR31916">
    <property type="match status" value="1"/>
</dbReference>
<dbReference type="EC" id="3.2.1.26" evidence="4"/>
<dbReference type="GO" id="GO:0004575">
    <property type="term" value="F:sucrose alpha-glucosidase activity"/>
    <property type="evidence" value="ECO:0007669"/>
    <property type="project" value="TreeGrafter"/>
</dbReference>
<protein>
    <recommendedName>
        <fullName evidence="4">Alkaline/neutral invertase</fullName>
        <ecNumber evidence="4">3.2.1.26</ecNumber>
    </recommendedName>
</protein>
<dbReference type="AlphaFoldDB" id="A0A9D4XKA4"/>